<accession>A0A8B7NT18</accession>
<evidence type="ECO:0000313" key="6">
    <source>
        <dbReference type="RefSeq" id="XP_018016858.1"/>
    </source>
</evidence>
<dbReference type="GO" id="GO:1990072">
    <property type="term" value="C:TRAPPIII protein complex"/>
    <property type="evidence" value="ECO:0007669"/>
    <property type="project" value="TreeGrafter"/>
</dbReference>
<feature type="compositionally biased region" description="Polar residues" evidence="1">
    <location>
        <begin position="276"/>
        <end position="289"/>
    </location>
</feature>
<feature type="domain" description="TPPC8 second Ig-like" evidence="3">
    <location>
        <begin position="947"/>
        <end position="1074"/>
    </location>
</feature>
<dbReference type="KEGG" id="hazt:108673524"/>
<dbReference type="Pfam" id="PF24542">
    <property type="entry name" value="Ig_TPPC8_C"/>
    <property type="match status" value="1"/>
</dbReference>
<feature type="compositionally biased region" description="Low complexity" evidence="1">
    <location>
        <begin position="161"/>
        <end position="173"/>
    </location>
</feature>
<proteinExistence type="predicted"/>
<dbReference type="PANTHER" id="PTHR12975">
    <property type="entry name" value="TRANSPORT PROTEIN TRAPP"/>
    <property type="match status" value="1"/>
</dbReference>
<feature type="domain" description="TPPC8 first Ig-like" evidence="4">
    <location>
        <begin position="741"/>
        <end position="946"/>
    </location>
</feature>
<evidence type="ECO:0000259" key="2">
    <source>
        <dbReference type="Pfam" id="PF24542"/>
    </source>
</evidence>
<dbReference type="Pfam" id="PF12739">
    <property type="entry name" value="TRAPPC-Trs85"/>
    <property type="match status" value="1"/>
</dbReference>
<feature type="region of interest" description="Disordered" evidence="1">
    <location>
        <begin position="982"/>
        <end position="1005"/>
    </location>
</feature>
<feature type="region of interest" description="Disordered" evidence="1">
    <location>
        <begin position="153"/>
        <end position="176"/>
    </location>
</feature>
<dbReference type="Pfam" id="PF24544">
    <property type="entry name" value="Ig_TPPC8_2nd"/>
    <property type="match status" value="1"/>
</dbReference>
<sequence length="1558" mass="170484">MGSPFPTNAKEYIQWVFSPHIGVFCDEDSESSCLRNNLKFVDLIQPFCQLPDEVGISDPNRTLITLQNLRLVLQDINVKPPAPAVAKKILSHVVSVNATPPSEEASFSDLSCPWYEKWRETFHQLQHPFDHEFTKHLLACIFVVSSSHGSNASEEVQKLTQQQHQQQHQPHQHGASKFPKWFSPNILKYYLVLHDVSTTTKEIGDAAYQSVNALCGNSGCHILSINSGRPPDCSNLPAFWTPHTLIHTSLPGNNSSVTGSECSSSPASPCDDYSLGSPSSVEGANSPPQGSTPPPSDSDYLTSNLVQSLPSPDHPLSPTLPNIADNEGAEELVVNVGDLFPTAGRGVEWGCCLTVGDVDNIRQFIGSFVRGALVPYVERQVRHLTEVVTNRSRSKSLLSATRRWLGGSKNPNASTGTNVLYSSEASELQTRRLADLAFMFRMYDIAYNNYHTAKNDFKNDQAWLYFAGAQEMAALSLFLQNGSEFPKRYLETTWETLSTACKATNLGIRLLLVACEVLKHNRQYSEAAMYYIKLTSEDSDLLSALMLEQAASCFLKSGLVNKPGHRRKFAFHMTLAGHRYSKAGQKLLSLRANVLASKVYGVNGLVLAEDHILYSVGKFSTQLKSYGPALAAYTQLIDARSRLNAPSKQSVNQQLAYLREFLSLYRLVESNRDGNQLSRPESVSVSADEPLKNNSLPELPDLPVPWLCAQESTLLMDSSVPFNLAQNDPAVSHASGITFANYNREHSHKWAGLERITLEKTQGMMFRPPPPQFLNEHTDNTRTPLLSLNEPCWLQLPVRNPLLVSFAIRDTKLLYKFLPDDQDSSGFDSKLSVVQSSSEENIVLGPGESRNLVFQITSSQLGRIVIEGLEYKLSLTSENTYSDDNSSSLTAITGKQCFSVKGPRLNNTLKNRSSVLYASDHRLEISVVSPLPKVRVQFRGLPERLMCGQLTRADISLENIGSLPITGLYIASSDPQHSFSVFRKSHEQPAHDSSDKTASSESSIARKQIKDSFTCSRVQEINLNDASPPELPVNGVVKGTLWIRGQMSPGTQDLMLLFYCHSPNADAKVKYRFLRHHSSFAVETSMAVAVQSSSSVSIPLVLSSPVPSSSAAAQVPLETRPPASECSSWVEVYHSDVGNLANISVEVTNAAITEPDDVRRKLQVTAITCHSSKWKLKSFGNRSLCEDFSLLPGESVRTMVQSYSSSDSSMLSMEANNLFSVIPFSADPQDQTTVSWLPDDEWLEVSGSFALRHLVELPPLTAEPPPVCPNADCAAAVLHPALEQYNSLRRSSDLHLVLTVHWAQHHDSSSVVRGQHSVVLTSIGCEASVPEKGAPVVDPFSSLPLALAEEEPLPPVQIIPAAPIELPQIPSDFAKSVGIDLNANAGSFLKLPSTGLTVRQATSLYVKGEVDVTADLTAEQLDACVKVRALCAPCVTHDFSTKKLSPVNFTVLVHNTTDIDLACVFKLFHQTDASNLVGGTQDPPRATSASGTLRYVGTVTRKLKLPPSSQCRVPCQAVVVSAGAHSLGAVLLQLKTNDGIKLVKRVELDATVVVTDGR</sequence>
<organism evidence="5 6">
    <name type="scientific">Hyalella azteca</name>
    <name type="common">Amphipod</name>
    <dbReference type="NCBI Taxonomy" id="294128"/>
    <lineage>
        <taxon>Eukaryota</taxon>
        <taxon>Metazoa</taxon>
        <taxon>Ecdysozoa</taxon>
        <taxon>Arthropoda</taxon>
        <taxon>Crustacea</taxon>
        <taxon>Multicrustacea</taxon>
        <taxon>Malacostraca</taxon>
        <taxon>Eumalacostraca</taxon>
        <taxon>Peracarida</taxon>
        <taxon>Amphipoda</taxon>
        <taxon>Senticaudata</taxon>
        <taxon>Talitrida</taxon>
        <taxon>Talitroidea</taxon>
        <taxon>Hyalellidae</taxon>
        <taxon>Hyalella</taxon>
    </lineage>
</organism>
<dbReference type="OrthoDB" id="203724at2759"/>
<gene>
    <name evidence="6" type="primary">LOC108673524</name>
</gene>
<dbReference type="Proteomes" id="UP000694843">
    <property type="component" value="Unplaced"/>
</dbReference>
<dbReference type="GeneID" id="108673524"/>
<feature type="compositionally biased region" description="Polar residues" evidence="1">
    <location>
        <begin position="299"/>
        <end position="310"/>
    </location>
</feature>
<dbReference type="InterPro" id="IPR057651">
    <property type="entry name" value="Ig_TPPC8_C"/>
</dbReference>
<dbReference type="InterPro" id="IPR024420">
    <property type="entry name" value="TRAPP_III_complex_Trs85"/>
</dbReference>
<feature type="compositionally biased region" description="Basic and acidic residues" evidence="1">
    <location>
        <begin position="984"/>
        <end position="995"/>
    </location>
</feature>
<evidence type="ECO:0000313" key="5">
    <source>
        <dbReference type="Proteomes" id="UP000694843"/>
    </source>
</evidence>
<feature type="domain" description="TPPC8 C-terminal Ig-like" evidence="2">
    <location>
        <begin position="1434"/>
        <end position="1529"/>
    </location>
</feature>
<keyword evidence="5" id="KW-1185">Reference proteome</keyword>
<dbReference type="InterPro" id="IPR058541">
    <property type="entry name" value="Ig_TPPC8_1st"/>
</dbReference>
<name>A0A8B7NT18_HYAAZ</name>
<evidence type="ECO:0000256" key="1">
    <source>
        <dbReference type="SAM" id="MobiDB-lite"/>
    </source>
</evidence>
<evidence type="ECO:0000259" key="3">
    <source>
        <dbReference type="Pfam" id="PF24544"/>
    </source>
</evidence>
<dbReference type="Pfam" id="PF24545">
    <property type="entry name" value="Ig_TPPC8_1st"/>
    <property type="match status" value="1"/>
</dbReference>
<dbReference type="InterPro" id="IPR058538">
    <property type="entry name" value="Ig_TPPC8_2nd"/>
</dbReference>
<dbReference type="OMA" id="KVDKLCH"/>
<feature type="region of interest" description="Disordered" evidence="1">
    <location>
        <begin position="252"/>
        <end position="323"/>
    </location>
</feature>
<reference evidence="6" key="1">
    <citation type="submission" date="2025-08" db="UniProtKB">
        <authorList>
            <consortium name="RefSeq"/>
        </authorList>
    </citation>
    <scope>IDENTIFICATION</scope>
    <source>
        <tissue evidence="6">Whole organism</tissue>
    </source>
</reference>
<evidence type="ECO:0000259" key="4">
    <source>
        <dbReference type="Pfam" id="PF24545"/>
    </source>
</evidence>
<dbReference type="RefSeq" id="XP_018016858.1">
    <property type="nucleotide sequence ID" value="XM_018161369.2"/>
</dbReference>
<dbReference type="PANTHER" id="PTHR12975:SF6">
    <property type="entry name" value="TRAFFICKING PROTEIN PARTICLE COMPLEX SUBUNIT 8"/>
    <property type="match status" value="1"/>
</dbReference>
<protein>
    <submittedName>
        <fullName evidence="6">Trafficking protein particle complex subunit 8 isoform X1</fullName>
    </submittedName>
</protein>
<feature type="compositionally biased region" description="Polar residues" evidence="1">
    <location>
        <begin position="252"/>
        <end position="267"/>
    </location>
</feature>